<feature type="domain" description="PepSY" evidence="2">
    <location>
        <begin position="58"/>
        <end position="116"/>
    </location>
</feature>
<dbReference type="InterPro" id="IPR025711">
    <property type="entry name" value="PepSY"/>
</dbReference>
<evidence type="ECO:0000256" key="1">
    <source>
        <dbReference type="SAM" id="SignalP"/>
    </source>
</evidence>
<gene>
    <name evidence="3" type="ORF">AB8B28_05095</name>
</gene>
<dbReference type="Gene3D" id="3.10.450.40">
    <property type="match status" value="1"/>
</dbReference>
<accession>A0AB39V7C5</accession>
<evidence type="ECO:0000259" key="2">
    <source>
        <dbReference type="Pfam" id="PF03413"/>
    </source>
</evidence>
<feature type="signal peptide" evidence="1">
    <location>
        <begin position="1"/>
        <end position="24"/>
    </location>
</feature>
<keyword evidence="1" id="KW-0732">Signal</keyword>
<dbReference type="KEGG" id="lala:AB8B28_05095"/>
<dbReference type="Pfam" id="PF03413">
    <property type="entry name" value="PepSY"/>
    <property type="match status" value="1"/>
</dbReference>
<evidence type="ECO:0000313" key="3">
    <source>
        <dbReference type="EMBL" id="XDU63222.1"/>
    </source>
</evidence>
<feature type="chain" id="PRO_5044216016" evidence="1">
    <location>
        <begin position="25"/>
        <end position="122"/>
    </location>
</feature>
<organism evidence="3">
    <name type="scientific">Leptotrichia alba</name>
    <dbReference type="NCBI Taxonomy" id="3239304"/>
    <lineage>
        <taxon>Bacteria</taxon>
        <taxon>Fusobacteriati</taxon>
        <taxon>Fusobacteriota</taxon>
        <taxon>Fusobacteriia</taxon>
        <taxon>Fusobacteriales</taxon>
        <taxon>Leptotrichiaceae</taxon>
        <taxon>Leptotrichia</taxon>
    </lineage>
</organism>
<dbReference type="AlphaFoldDB" id="A0AB39V7C5"/>
<reference evidence="3" key="1">
    <citation type="submission" date="2024-07" db="EMBL/GenBank/DDBJ databases">
        <authorList>
            <person name="Li X.-J."/>
            <person name="Wang X."/>
        </authorList>
    </citation>
    <scope>NUCLEOTIDE SEQUENCE</scope>
    <source>
        <strain evidence="3">HSP-536</strain>
    </source>
</reference>
<proteinExistence type="predicted"/>
<protein>
    <submittedName>
        <fullName evidence="3">PepSY domain-containing protein</fullName>
    </submittedName>
</protein>
<dbReference type="EMBL" id="CP165647">
    <property type="protein sequence ID" value="XDU63222.1"/>
    <property type="molecule type" value="Genomic_DNA"/>
</dbReference>
<sequence length="122" mass="13968">MKKKILNITLLGLMLFSISFTANARNRLHRHHHIPERRNSNKQFIASTASTKKNGYIGVNKAISIALKKVKGAKNSNVTDVHLDRENGRMVYEGEIHYNGMEYEFDIDAVTGEIVKWKVDRD</sequence>
<name>A0AB39V7C5_9FUSO</name>
<dbReference type="RefSeq" id="WP_369717239.1">
    <property type="nucleotide sequence ID" value="NZ_CP165647.1"/>
</dbReference>